<proteinExistence type="predicted"/>
<evidence type="ECO:0000313" key="1">
    <source>
        <dbReference type="EMBL" id="KKN46809.1"/>
    </source>
</evidence>
<dbReference type="EMBL" id="LAZR01001311">
    <property type="protein sequence ID" value="KKN46809.1"/>
    <property type="molecule type" value="Genomic_DNA"/>
</dbReference>
<reference evidence="1" key="1">
    <citation type="journal article" date="2015" name="Nature">
        <title>Complex archaea that bridge the gap between prokaryotes and eukaryotes.</title>
        <authorList>
            <person name="Spang A."/>
            <person name="Saw J.H."/>
            <person name="Jorgensen S.L."/>
            <person name="Zaremba-Niedzwiedzka K."/>
            <person name="Martijn J."/>
            <person name="Lind A.E."/>
            <person name="van Eijk R."/>
            <person name="Schleper C."/>
            <person name="Guy L."/>
            <person name="Ettema T.J."/>
        </authorList>
    </citation>
    <scope>NUCLEOTIDE SEQUENCE</scope>
</reference>
<name>A0A0F9QWL9_9ZZZZ</name>
<dbReference type="AlphaFoldDB" id="A0A0F9QWL9"/>
<gene>
    <name evidence="1" type="ORF">LCGC14_0669380</name>
</gene>
<protein>
    <submittedName>
        <fullName evidence="1">Uncharacterized protein</fullName>
    </submittedName>
</protein>
<organism evidence="1">
    <name type="scientific">marine sediment metagenome</name>
    <dbReference type="NCBI Taxonomy" id="412755"/>
    <lineage>
        <taxon>unclassified sequences</taxon>
        <taxon>metagenomes</taxon>
        <taxon>ecological metagenomes</taxon>
    </lineage>
</organism>
<accession>A0A0F9QWL9</accession>
<comment type="caution">
    <text evidence="1">The sequence shown here is derived from an EMBL/GenBank/DDBJ whole genome shotgun (WGS) entry which is preliminary data.</text>
</comment>
<sequence>MIKRLLVCLFLLVPITAQAEITEDNPPGWIINCWDAADQSGAILVTFEHYNDSRPNFVSETWIRIWEKKTNEWTWVFPFGANLICKADKVLE</sequence>